<dbReference type="NCBIfam" id="TIGR00486">
    <property type="entry name" value="YbgI_SA1388"/>
    <property type="match status" value="1"/>
</dbReference>
<dbReference type="GO" id="GO:0046872">
    <property type="term" value="F:metal ion binding"/>
    <property type="evidence" value="ECO:0007669"/>
    <property type="project" value="UniProtKB-KW"/>
</dbReference>
<feature type="binding site" evidence="2">
    <location>
        <position position="69"/>
    </location>
    <ligand>
        <name>a divalent metal cation</name>
        <dbReference type="ChEBI" id="CHEBI:60240"/>
        <label>1</label>
    </ligand>
</feature>
<dbReference type="InterPro" id="IPR036069">
    <property type="entry name" value="DUF34/NIF3_sf"/>
</dbReference>
<dbReference type="InterPro" id="IPR002678">
    <property type="entry name" value="DUF34/NIF3"/>
</dbReference>
<organism evidence="3 4">
    <name type="scientific">Powellomyces hirtus</name>
    <dbReference type="NCBI Taxonomy" id="109895"/>
    <lineage>
        <taxon>Eukaryota</taxon>
        <taxon>Fungi</taxon>
        <taxon>Fungi incertae sedis</taxon>
        <taxon>Chytridiomycota</taxon>
        <taxon>Chytridiomycota incertae sedis</taxon>
        <taxon>Chytridiomycetes</taxon>
        <taxon>Spizellomycetales</taxon>
        <taxon>Powellomycetaceae</taxon>
        <taxon>Powellomyces</taxon>
    </lineage>
</organism>
<dbReference type="Pfam" id="PF01784">
    <property type="entry name" value="DUF34_NIF3"/>
    <property type="match status" value="1"/>
</dbReference>
<comment type="caution">
    <text evidence="3">The sequence shown here is derived from an EMBL/GenBank/DDBJ whole genome shotgun (WGS) entry which is preliminary data.</text>
</comment>
<sequence length="275" mass="29589">MALLRNVTKCMEKIAPLKLAEAAWDNVGLLVEAPFPRQGNSVFLTIDLTQPVLEEALRDPKIGVIVSYHPPLFRSIKRLTLSDDKQAIALRCAASGVSVFSPHTSLDNCTSGITDWLASGLGEGVTSVINKIDNPPEGHEGSGSGRIHTLSQPISLTELVERIKKHLGLKHVRLARAPEHGLDATISTIAMCPGSGSSVLCDTKADVYFTGEMSHHEVLASIASKTSVVLCEHTNTERGFLAAVLQPRLQSLLRESDKDATVVCSTVDKDPLEIV</sequence>
<comment type="similarity">
    <text evidence="1">Belongs to the GTP cyclohydrolase I type 2/NIF3 family.</text>
</comment>
<dbReference type="SUPFAM" id="SSF102705">
    <property type="entry name" value="NIF3 (NGG1p interacting factor 3)-like"/>
    <property type="match status" value="1"/>
</dbReference>
<feature type="binding site" evidence="2">
    <location>
        <position position="237"/>
    </location>
    <ligand>
        <name>a divalent metal cation</name>
        <dbReference type="ChEBI" id="CHEBI:60240"/>
        <label>1</label>
    </ligand>
</feature>
<protein>
    <recommendedName>
        <fullName evidence="5">YbgI/family dinuclear metal center protein</fullName>
    </recommendedName>
</protein>
<dbReference type="AlphaFoldDB" id="A0A507EER6"/>
<reference evidence="3 4" key="1">
    <citation type="journal article" date="2019" name="Sci. Rep.">
        <title>Comparative genomics of chytrid fungi reveal insights into the obligate biotrophic and pathogenic lifestyle of Synchytrium endobioticum.</title>
        <authorList>
            <person name="van de Vossenberg B.T.L.H."/>
            <person name="Warris S."/>
            <person name="Nguyen H.D.T."/>
            <person name="van Gent-Pelzer M.P.E."/>
            <person name="Joly D.L."/>
            <person name="van de Geest H.C."/>
            <person name="Bonants P.J.M."/>
            <person name="Smith D.S."/>
            <person name="Levesque C.A."/>
            <person name="van der Lee T.A.J."/>
        </authorList>
    </citation>
    <scope>NUCLEOTIDE SEQUENCE [LARGE SCALE GENOMIC DNA]</scope>
    <source>
        <strain evidence="3 4">CBS 809.83</strain>
    </source>
</reference>
<dbReference type="PANTHER" id="PTHR13799:SF13">
    <property type="entry name" value="NIF3-LIKE PROTEIN 1"/>
    <property type="match status" value="1"/>
</dbReference>
<keyword evidence="4" id="KW-1185">Reference proteome</keyword>
<keyword evidence="2" id="KW-0479">Metal-binding</keyword>
<dbReference type="STRING" id="109895.A0A507EER6"/>
<evidence type="ECO:0000256" key="1">
    <source>
        <dbReference type="ARBA" id="ARBA00006964"/>
    </source>
</evidence>
<dbReference type="FunFam" id="3.40.1390.30:FF:000001">
    <property type="entry name" value="GTP cyclohydrolase 1 type 2"/>
    <property type="match status" value="1"/>
</dbReference>
<evidence type="ECO:0008006" key="5">
    <source>
        <dbReference type="Google" id="ProtNLM"/>
    </source>
</evidence>
<feature type="binding site" evidence="2">
    <location>
        <position position="233"/>
    </location>
    <ligand>
        <name>a divalent metal cation</name>
        <dbReference type="ChEBI" id="CHEBI:60240"/>
        <label>1</label>
    </ligand>
</feature>
<dbReference type="PANTHER" id="PTHR13799">
    <property type="entry name" value="NGG1 INTERACTING FACTOR 3"/>
    <property type="match status" value="1"/>
</dbReference>
<dbReference type="GO" id="GO:0005739">
    <property type="term" value="C:mitochondrion"/>
    <property type="evidence" value="ECO:0007669"/>
    <property type="project" value="TreeGrafter"/>
</dbReference>
<feature type="binding site" evidence="2">
    <location>
        <position position="107"/>
    </location>
    <ligand>
        <name>a divalent metal cation</name>
        <dbReference type="ChEBI" id="CHEBI:60240"/>
        <label>1</label>
    </ligand>
</feature>
<name>A0A507EER6_9FUNG</name>
<evidence type="ECO:0000313" key="3">
    <source>
        <dbReference type="EMBL" id="TPX62351.1"/>
    </source>
</evidence>
<evidence type="ECO:0000313" key="4">
    <source>
        <dbReference type="Proteomes" id="UP000318582"/>
    </source>
</evidence>
<proteinExistence type="inferred from homology"/>
<gene>
    <name evidence="3" type="ORF">PhCBS80983_g00482</name>
</gene>
<dbReference type="Proteomes" id="UP000318582">
    <property type="component" value="Unassembled WGS sequence"/>
</dbReference>
<dbReference type="EMBL" id="QEAQ01000003">
    <property type="protein sequence ID" value="TPX62351.1"/>
    <property type="molecule type" value="Genomic_DNA"/>
</dbReference>
<dbReference type="Gene3D" id="3.40.1390.30">
    <property type="entry name" value="NIF3 (NGG1p interacting factor 3)-like"/>
    <property type="match status" value="1"/>
</dbReference>
<accession>A0A507EER6</accession>
<evidence type="ECO:0000256" key="2">
    <source>
        <dbReference type="PIRSR" id="PIRSR602678-1"/>
    </source>
</evidence>